<dbReference type="EMBL" id="QKZR01000003">
    <property type="protein sequence ID" value="PZX39793.1"/>
    <property type="molecule type" value="Genomic_DNA"/>
</dbReference>
<keyword evidence="5" id="KW-0680">Restriction system</keyword>
<evidence type="ECO:0000256" key="1">
    <source>
        <dbReference type="ARBA" id="ARBA00011900"/>
    </source>
</evidence>
<keyword evidence="8" id="KW-0175">Coiled coil</keyword>
<feature type="coiled-coil region" evidence="8">
    <location>
        <begin position="1031"/>
        <end position="1058"/>
    </location>
</feature>
<sequence>MSIFQPSVLKSHIALLDHKAVDKAYKQFANYFLDLKIQENIKVAKEEQYQATFLNELFVKTFGYTLFPDKNHNLVTEQKNEGNSRKADGAILKGDAVTAVIELKGTKTKDLESIRKQAFDYKNFNTGCNYVITSNFEKLRFYIDDASNFEEFDLFSLSRKRFELLYLCINKEQLLQHTPKSIKEESLVEEEKITKSFYKDYSLFKRELWKDLAKNNVKSLKQLAAQHRSVEKELADGPATEADDELNRLEKNVKRTLFKKSQKLIDRFLFIFFAEDRGLLQPNYTLKSIEEWETVRKLGVEESLYDRFKKHFTYLDQGRKKGDGVSEIFAYNGGLFKPDTILDHIVISDELLLKHTKKIAAYDFESQVDVNILGHIFENSLNEIESVNAEIDGADFDKQTSKRKKDGVFYTPKYITKYIVDNTVGKLCEEKKAELGFAESEYYRGRKNRNKSTLENLVKILDDYREWLLQLTICDPACGSGAFLNQALDFLITEHNYIDELKSKLLGGSIALSDIENTILENNIYGVDLNEESVEIAKLSLWLRTAQPRRKLNDLSSNIKCGNSLIDVKAVAGDKAFKWEEEFPQVFAKGGFDVVIGNPPYVPAEYIAVEEKSFLEKKYQSAYGRLNLYPIFYEKAINLMRTNGLLGYITPYTILKNRYYKEARKFILNETQIHTLIDFKGILVFKDAAVDSIVFILEKSKNDYNAFEQISDVVDFELDLFTKMTVPIKEIINSPDLSLIISPFEKIIKRISKDTIPMKDVINFNQGIITGGNKKYLTYEKSELTMPVITGSDFNRYSLNYNGLKIIYDVKLLHRPRKKEIFEVPERIILRQTSAYPICTIETNKYYTLDTVHNGLLIDKNFDLKYILSLLNSSLIRFLYEKSINEDGKVFAQVKIMYIDPLPVKRIDINDQLMYVKLVDSVLATTPILNIKSQSFLSFIMNQFQLKKLSKKLQNWHELDFGDFIKELNKAIKAENRRRKKEASVSSSAVENESASRTKNSLDCARLDKENDFQEIPTLTKKDEFEWMELFEEKKKEVQELQSQINQTEKEIDQMVYELYGLSDEEIAIVEGS</sequence>
<evidence type="ECO:0000256" key="6">
    <source>
        <dbReference type="ARBA" id="ARBA00023125"/>
    </source>
</evidence>
<keyword evidence="12" id="KW-1185">Reference proteome</keyword>
<evidence type="ECO:0000256" key="8">
    <source>
        <dbReference type="SAM" id="Coils"/>
    </source>
</evidence>
<evidence type="ECO:0000256" key="2">
    <source>
        <dbReference type="ARBA" id="ARBA00022603"/>
    </source>
</evidence>
<dbReference type="Pfam" id="PF12950">
    <property type="entry name" value="TaqI_C"/>
    <property type="match status" value="1"/>
</dbReference>
<keyword evidence="2 11" id="KW-0489">Methyltransferase</keyword>
<dbReference type="PRINTS" id="PR00507">
    <property type="entry name" value="N12N6MTFRASE"/>
</dbReference>
<evidence type="ECO:0000259" key="9">
    <source>
        <dbReference type="Pfam" id="PF07669"/>
    </source>
</evidence>
<evidence type="ECO:0000259" key="10">
    <source>
        <dbReference type="Pfam" id="PF12950"/>
    </source>
</evidence>
<protein>
    <recommendedName>
        <fullName evidence="1">site-specific DNA-methyltransferase (adenine-specific)</fullName>
        <ecNumber evidence="1">2.1.1.72</ecNumber>
    </recommendedName>
</protein>
<dbReference type="PROSITE" id="PS00092">
    <property type="entry name" value="N6_MTASE"/>
    <property type="match status" value="1"/>
</dbReference>
<dbReference type="Pfam" id="PF07669">
    <property type="entry name" value="Eco57I"/>
    <property type="match status" value="1"/>
</dbReference>
<dbReference type="SUPFAM" id="SSF53335">
    <property type="entry name" value="S-adenosyl-L-methionine-dependent methyltransferases"/>
    <property type="match status" value="1"/>
</dbReference>
<feature type="domain" description="TaqI-like C-terminal specificity" evidence="10">
    <location>
        <begin position="787"/>
        <end position="904"/>
    </location>
</feature>
<evidence type="ECO:0000256" key="4">
    <source>
        <dbReference type="ARBA" id="ARBA00022691"/>
    </source>
</evidence>
<gene>
    <name evidence="11" type="ORF">LX97_02150</name>
</gene>
<dbReference type="Gene3D" id="3.90.220.10">
    <property type="entry name" value="Adenine-n6-DNA-methyltransferase Taqi, Chain A, domain 2"/>
    <property type="match status" value="1"/>
</dbReference>
<keyword evidence="6" id="KW-0238">DNA-binding</keyword>
<organism evidence="11 12">
    <name type="scientific">Nonlabens dokdonensis</name>
    <dbReference type="NCBI Taxonomy" id="328515"/>
    <lineage>
        <taxon>Bacteria</taxon>
        <taxon>Pseudomonadati</taxon>
        <taxon>Bacteroidota</taxon>
        <taxon>Flavobacteriia</taxon>
        <taxon>Flavobacteriales</taxon>
        <taxon>Flavobacteriaceae</taxon>
        <taxon>Nonlabens</taxon>
    </lineage>
</organism>
<evidence type="ECO:0000256" key="3">
    <source>
        <dbReference type="ARBA" id="ARBA00022679"/>
    </source>
</evidence>
<dbReference type="PANTHER" id="PTHR33841:SF1">
    <property type="entry name" value="DNA METHYLTRANSFERASE A"/>
    <property type="match status" value="1"/>
</dbReference>
<keyword evidence="3" id="KW-0808">Transferase</keyword>
<dbReference type="RefSeq" id="WP_015363163.1">
    <property type="nucleotide sequence ID" value="NZ_QKZR01000003.1"/>
</dbReference>
<proteinExistence type="predicted"/>
<dbReference type="InterPro" id="IPR025931">
    <property type="entry name" value="TaqI_C"/>
</dbReference>
<dbReference type="InterPro" id="IPR011639">
    <property type="entry name" value="MethylTrfase_TaqI-like_dom"/>
</dbReference>
<comment type="caution">
    <text evidence="11">The sequence shown here is derived from an EMBL/GenBank/DDBJ whole genome shotgun (WGS) entry which is preliminary data.</text>
</comment>
<keyword evidence="4" id="KW-0949">S-adenosyl-L-methionine</keyword>
<dbReference type="InterPro" id="IPR029063">
    <property type="entry name" value="SAM-dependent_MTases_sf"/>
</dbReference>
<dbReference type="GO" id="GO:0008168">
    <property type="term" value="F:methyltransferase activity"/>
    <property type="evidence" value="ECO:0007669"/>
    <property type="project" value="UniProtKB-KW"/>
</dbReference>
<dbReference type="InterPro" id="IPR023135">
    <property type="entry name" value="N6_DNA_MeTrfase_TaqI_C"/>
</dbReference>
<dbReference type="InterPro" id="IPR002052">
    <property type="entry name" value="DNA_methylase_N6_adenine_CS"/>
</dbReference>
<dbReference type="Proteomes" id="UP000248584">
    <property type="component" value="Unassembled WGS sequence"/>
</dbReference>
<feature type="domain" description="Type II methyltransferase M.TaqI-like" evidence="9">
    <location>
        <begin position="522"/>
        <end position="685"/>
    </location>
</feature>
<accession>A0ABX5PX76</accession>
<dbReference type="EC" id="2.1.1.72" evidence="1"/>
<evidence type="ECO:0000256" key="7">
    <source>
        <dbReference type="ARBA" id="ARBA00047942"/>
    </source>
</evidence>
<name>A0ABX5PX76_9FLAO</name>
<evidence type="ECO:0000313" key="11">
    <source>
        <dbReference type="EMBL" id="PZX39793.1"/>
    </source>
</evidence>
<evidence type="ECO:0000313" key="12">
    <source>
        <dbReference type="Proteomes" id="UP000248584"/>
    </source>
</evidence>
<dbReference type="GO" id="GO:0032259">
    <property type="term" value="P:methylation"/>
    <property type="evidence" value="ECO:0007669"/>
    <property type="project" value="UniProtKB-KW"/>
</dbReference>
<dbReference type="Gene3D" id="3.40.50.150">
    <property type="entry name" value="Vaccinia Virus protein VP39"/>
    <property type="match status" value="1"/>
</dbReference>
<comment type="catalytic activity">
    <reaction evidence="7">
        <text>a 2'-deoxyadenosine in DNA + S-adenosyl-L-methionine = an N(6)-methyl-2'-deoxyadenosine in DNA + S-adenosyl-L-homocysteine + H(+)</text>
        <dbReference type="Rhea" id="RHEA:15197"/>
        <dbReference type="Rhea" id="RHEA-COMP:12418"/>
        <dbReference type="Rhea" id="RHEA-COMP:12419"/>
        <dbReference type="ChEBI" id="CHEBI:15378"/>
        <dbReference type="ChEBI" id="CHEBI:57856"/>
        <dbReference type="ChEBI" id="CHEBI:59789"/>
        <dbReference type="ChEBI" id="CHEBI:90615"/>
        <dbReference type="ChEBI" id="CHEBI:90616"/>
        <dbReference type="EC" id="2.1.1.72"/>
    </reaction>
</comment>
<dbReference type="InterPro" id="IPR050953">
    <property type="entry name" value="N4_N6_ade-DNA_methylase"/>
</dbReference>
<dbReference type="PANTHER" id="PTHR33841">
    <property type="entry name" value="DNA METHYLTRANSFERASE YEEA-RELATED"/>
    <property type="match status" value="1"/>
</dbReference>
<reference evidence="11 12" key="1">
    <citation type="submission" date="2018-06" db="EMBL/GenBank/DDBJ databases">
        <title>Genomic Encyclopedia of Archaeal and Bacterial Type Strains, Phase II (KMG-II): from individual species to whole genera.</title>
        <authorList>
            <person name="Goeker M."/>
        </authorList>
    </citation>
    <scope>NUCLEOTIDE SEQUENCE [LARGE SCALE GENOMIC DNA]</scope>
    <source>
        <strain evidence="11 12">DSM 17205</strain>
    </source>
</reference>
<evidence type="ECO:0000256" key="5">
    <source>
        <dbReference type="ARBA" id="ARBA00022747"/>
    </source>
</evidence>